<dbReference type="SMART" id="SM01232">
    <property type="entry name" value="H2TH"/>
    <property type="match status" value="1"/>
</dbReference>
<evidence type="ECO:0000256" key="9">
    <source>
        <dbReference type="ARBA" id="ARBA00023204"/>
    </source>
</evidence>
<dbReference type="PROSITE" id="PS51068">
    <property type="entry name" value="FPG_CAT"/>
    <property type="match status" value="1"/>
</dbReference>
<evidence type="ECO:0008006" key="18">
    <source>
        <dbReference type="Google" id="ProtNLM"/>
    </source>
</evidence>
<evidence type="ECO:0000256" key="10">
    <source>
        <dbReference type="ARBA" id="ARBA00023239"/>
    </source>
</evidence>
<dbReference type="GO" id="GO:0034039">
    <property type="term" value="F:8-oxo-7,8-dihydroguanine DNA N-glycosylase activity"/>
    <property type="evidence" value="ECO:0007669"/>
    <property type="project" value="TreeGrafter"/>
</dbReference>
<keyword evidence="9" id="KW-0234">DNA repair</keyword>
<dbReference type="SUPFAM" id="SSF81624">
    <property type="entry name" value="N-terminal domain of MutM-like DNA repair proteins"/>
    <property type="match status" value="1"/>
</dbReference>
<dbReference type="PROSITE" id="PS51066">
    <property type="entry name" value="ZF_FPG_2"/>
    <property type="match status" value="1"/>
</dbReference>
<dbReference type="Proteomes" id="UP000630660">
    <property type="component" value="Unassembled WGS sequence"/>
</dbReference>
<evidence type="ECO:0000256" key="7">
    <source>
        <dbReference type="ARBA" id="ARBA00022833"/>
    </source>
</evidence>
<keyword evidence="3" id="KW-0479">Metal-binding</keyword>
<protein>
    <recommendedName>
        <fullName evidence="18">DNA-(apurinic or apyrimidinic site) lyase</fullName>
    </recommendedName>
</protein>
<evidence type="ECO:0000256" key="11">
    <source>
        <dbReference type="ARBA" id="ARBA00023268"/>
    </source>
</evidence>
<dbReference type="GO" id="GO:0006284">
    <property type="term" value="P:base-excision repair"/>
    <property type="evidence" value="ECO:0007669"/>
    <property type="project" value="InterPro"/>
</dbReference>
<evidence type="ECO:0000259" key="14">
    <source>
        <dbReference type="PROSITE" id="PS51066"/>
    </source>
</evidence>
<evidence type="ECO:0000313" key="16">
    <source>
        <dbReference type="EMBL" id="MBD3363937.1"/>
    </source>
</evidence>
<dbReference type="GO" id="GO:0016829">
    <property type="term" value="F:lyase activity"/>
    <property type="evidence" value="ECO:0007669"/>
    <property type="project" value="UniProtKB-KW"/>
</dbReference>
<keyword evidence="12" id="KW-0326">Glycosidase</keyword>
<organism evidence="16 17">
    <name type="scientific">candidate division WOR-3 bacterium</name>
    <dbReference type="NCBI Taxonomy" id="2052148"/>
    <lineage>
        <taxon>Bacteria</taxon>
        <taxon>Bacteria division WOR-3</taxon>
    </lineage>
</organism>
<dbReference type="Pfam" id="PF01149">
    <property type="entry name" value="Fapy_DNA_glyco"/>
    <property type="match status" value="1"/>
</dbReference>
<feature type="domain" description="Formamidopyrimidine-DNA glycosylase catalytic" evidence="15">
    <location>
        <begin position="3"/>
        <end position="115"/>
    </location>
</feature>
<dbReference type="InterPro" id="IPR012319">
    <property type="entry name" value="FPG_cat"/>
</dbReference>
<evidence type="ECO:0000256" key="8">
    <source>
        <dbReference type="ARBA" id="ARBA00023125"/>
    </source>
</evidence>
<evidence type="ECO:0000256" key="2">
    <source>
        <dbReference type="ARBA" id="ARBA00009409"/>
    </source>
</evidence>
<keyword evidence="11" id="KW-0511">Multifunctional enzyme</keyword>
<evidence type="ECO:0000256" key="12">
    <source>
        <dbReference type="ARBA" id="ARBA00023295"/>
    </source>
</evidence>
<name>A0A9D5K804_UNCW3</name>
<dbReference type="InterPro" id="IPR015886">
    <property type="entry name" value="H2TH_FPG"/>
</dbReference>
<keyword evidence="6" id="KW-0378">Hydrolase</keyword>
<evidence type="ECO:0000256" key="3">
    <source>
        <dbReference type="ARBA" id="ARBA00022723"/>
    </source>
</evidence>
<keyword evidence="8" id="KW-0238">DNA-binding</keyword>
<dbReference type="SUPFAM" id="SSF46946">
    <property type="entry name" value="S13-like H2TH domain"/>
    <property type="match status" value="1"/>
</dbReference>
<dbReference type="GO" id="GO:0003906">
    <property type="term" value="F:DNA-(apurinic or apyrimidinic site) endonuclease activity"/>
    <property type="evidence" value="ECO:0007669"/>
    <property type="project" value="InterPro"/>
</dbReference>
<comment type="similarity">
    <text evidence="2">Belongs to the FPG family.</text>
</comment>
<gene>
    <name evidence="16" type="ORF">GF359_01850</name>
</gene>
<keyword evidence="5 13" id="KW-0863">Zinc-finger</keyword>
<dbReference type="Pfam" id="PF06831">
    <property type="entry name" value="H2TH"/>
    <property type="match status" value="1"/>
</dbReference>
<evidence type="ECO:0000256" key="6">
    <source>
        <dbReference type="ARBA" id="ARBA00022801"/>
    </source>
</evidence>
<evidence type="ECO:0000256" key="1">
    <source>
        <dbReference type="ARBA" id="ARBA00001668"/>
    </source>
</evidence>
<dbReference type="Gene3D" id="1.10.8.50">
    <property type="match status" value="1"/>
</dbReference>
<dbReference type="AlphaFoldDB" id="A0A9D5K804"/>
<dbReference type="GO" id="GO:0003684">
    <property type="term" value="F:damaged DNA binding"/>
    <property type="evidence" value="ECO:0007669"/>
    <property type="project" value="InterPro"/>
</dbReference>
<feature type="domain" description="FPG-type" evidence="14">
    <location>
        <begin position="235"/>
        <end position="281"/>
    </location>
</feature>
<keyword evidence="7" id="KW-0862">Zinc</keyword>
<evidence type="ECO:0000256" key="5">
    <source>
        <dbReference type="ARBA" id="ARBA00022771"/>
    </source>
</evidence>
<comment type="caution">
    <text evidence="16">The sequence shown here is derived from an EMBL/GenBank/DDBJ whole genome shotgun (WGS) entry which is preliminary data.</text>
</comment>
<dbReference type="GO" id="GO:0008270">
    <property type="term" value="F:zinc ion binding"/>
    <property type="evidence" value="ECO:0007669"/>
    <property type="project" value="UniProtKB-KW"/>
</dbReference>
<dbReference type="PANTHER" id="PTHR22993">
    <property type="entry name" value="FORMAMIDOPYRIMIDINE-DNA GLYCOSYLASE"/>
    <property type="match status" value="1"/>
</dbReference>
<accession>A0A9D5K804</accession>
<dbReference type="Gene3D" id="3.20.190.10">
    <property type="entry name" value="MutM-like, N-terminal"/>
    <property type="match status" value="1"/>
</dbReference>
<evidence type="ECO:0000256" key="4">
    <source>
        <dbReference type="ARBA" id="ARBA00022763"/>
    </source>
</evidence>
<dbReference type="EMBL" id="WJKJ01000056">
    <property type="protein sequence ID" value="MBD3363937.1"/>
    <property type="molecule type" value="Genomic_DNA"/>
</dbReference>
<keyword evidence="4" id="KW-0227">DNA damage</keyword>
<evidence type="ECO:0000313" key="17">
    <source>
        <dbReference type="Proteomes" id="UP000630660"/>
    </source>
</evidence>
<evidence type="ECO:0000259" key="15">
    <source>
        <dbReference type="PROSITE" id="PS51068"/>
    </source>
</evidence>
<evidence type="ECO:0000256" key="13">
    <source>
        <dbReference type="PROSITE-ProRule" id="PRU00391"/>
    </source>
</evidence>
<sequence length="281" mass="32151">MAFELPESIVISSQMDNELKGKKIEKAYMDPKECASQIKQGFINLQPPDFEKTVTGKTIRSVTNRGKGIYVQLEKNLYLVYSLETSGYILYHTNRDNLPPRWNTRLDFTDGTTLTVKIIAWGFSQVLTTDQLKTHKYLGKEEISLIDENEFTFDVFNDFLESYSSKPIKFILIRQGEEMSGIGNGYLQDILFKAKIHPKRKARDIPASERKKLYKIILKILTDSVKKGGRDTEFDLYGNPGGYRVILDKRMKDQPCPKCGTTIQKSNILGSTCYVCPECQK</sequence>
<reference evidence="16" key="1">
    <citation type="submission" date="2019-11" db="EMBL/GenBank/DDBJ databases">
        <title>Microbial mats filling the niche in hypersaline microbial mats.</title>
        <authorList>
            <person name="Wong H.L."/>
            <person name="Macleod F.I."/>
            <person name="White R.A. III"/>
            <person name="Burns B.P."/>
        </authorList>
    </citation>
    <scope>NUCLEOTIDE SEQUENCE</scope>
    <source>
        <strain evidence="16">Bin_327</strain>
    </source>
</reference>
<dbReference type="InterPro" id="IPR010979">
    <property type="entry name" value="Ribosomal_uS13-like_H2TH"/>
</dbReference>
<dbReference type="SUPFAM" id="SSF57716">
    <property type="entry name" value="Glucocorticoid receptor-like (DNA-binding domain)"/>
    <property type="match status" value="1"/>
</dbReference>
<keyword evidence="10" id="KW-0456">Lyase</keyword>
<dbReference type="InterPro" id="IPR035937">
    <property type="entry name" value="FPG_N"/>
</dbReference>
<proteinExistence type="inferred from homology"/>
<dbReference type="InterPro" id="IPR000214">
    <property type="entry name" value="Znf_DNA_glyclase/AP_lyase"/>
</dbReference>
<dbReference type="PANTHER" id="PTHR22993:SF9">
    <property type="entry name" value="FORMAMIDOPYRIMIDINE-DNA GLYCOSYLASE"/>
    <property type="match status" value="1"/>
</dbReference>
<comment type="catalytic activity">
    <reaction evidence="1">
        <text>Hydrolysis of DNA containing ring-opened 7-methylguanine residues, releasing 2,6-diamino-4-hydroxy-5-(N-methyl)formamidopyrimidine.</text>
        <dbReference type="EC" id="3.2.2.23"/>
    </reaction>
</comment>